<name>A0A6A3E1M0_9STRA</name>
<reference evidence="1 2" key="1">
    <citation type="submission" date="2018-08" db="EMBL/GenBank/DDBJ databases">
        <title>Genomic investigation of the strawberry pathogen Phytophthora fragariae indicates pathogenicity is determined by transcriptional variation in three key races.</title>
        <authorList>
            <person name="Adams T.M."/>
            <person name="Armitage A.D."/>
            <person name="Sobczyk M.K."/>
            <person name="Bates H.J."/>
            <person name="Dunwell J.M."/>
            <person name="Nellist C.F."/>
            <person name="Harrison R.J."/>
        </authorList>
    </citation>
    <scope>NUCLEOTIDE SEQUENCE [LARGE SCALE GENOMIC DNA]</scope>
    <source>
        <strain evidence="1 2">NOV-9</strain>
    </source>
</reference>
<accession>A0A6A3E1M0</accession>
<organism evidence="1 2">
    <name type="scientific">Phytophthora fragariae</name>
    <dbReference type="NCBI Taxonomy" id="53985"/>
    <lineage>
        <taxon>Eukaryota</taxon>
        <taxon>Sar</taxon>
        <taxon>Stramenopiles</taxon>
        <taxon>Oomycota</taxon>
        <taxon>Peronosporomycetes</taxon>
        <taxon>Peronosporales</taxon>
        <taxon>Peronosporaceae</taxon>
        <taxon>Phytophthora</taxon>
    </lineage>
</organism>
<sequence>MPQTTFLEEEDKMLVQQARRYTDRGERIAWGQVQKKMRRWGRTSKELSQRLNSLKKTYGTNLAVFPPSVSTPTQAARSSVKRTLYLQALTSSWQHVFQLRLIQTTPRTYCLDATAVETIFDGVTRSTVVYPAASPSLNAGELLPSGKPTFVQVLESRFERNLSRLARKR</sequence>
<proteinExistence type="predicted"/>
<dbReference type="Proteomes" id="UP000429523">
    <property type="component" value="Unassembled WGS sequence"/>
</dbReference>
<evidence type="ECO:0000313" key="2">
    <source>
        <dbReference type="Proteomes" id="UP000429523"/>
    </source>
</evidence>
<protein>
    <recommendedName>
        <fullName evidence="3">Myb-like domain-containing protein</fullName>
    </recommendedName>
</protein>
<evidence type="ECO:0000313" key="1">
    <source>
        <dbReference type="EMBL" id="KAE8926376.1"/>
    </source>
</evidence>
<evidence type="ECO:0008006" key="3">
    <source>
        <dbReference type="Google" id="ProtNLM"/>
    </source>
</evidence>
<dbReference type="EMBL" id="QXGF01002053">
    <property type="protein sequence ID" value="KAE8926376.1"/>
    <property type="molecule type" value="Genomic_DNA"/>
</dbReference>
<dbReference type="AlphaFoldDB" id="A0A6A3E1M0"/>
<gene>
    <name evidence="1" type="ORF">PF009_g23434</name>
</gene>
<comment type="caution">
    <text evidence="1">The sequence shown here is derived from an EMBL/GenBank/DDBJ whole genome shotgun (WGS) entry which is preliminary data.</text>
</comment>